<dbReference type="Proteomes" id="UP000887013">
    <property type="component" value="Unassembled WGS sequence"/>
</dbReference>
<keyword evidence="3" id="KW-1185">Reference proteome</keyword>
<reference evidence="2" key="1">
    <citation type="submission" date="2020-08" db="EMBL/GenBank/DDBJ databases">
        <title>Multicomponent nature underlies the extraordinary mechanical properties of spider dragline silk.</title>
        <authorList>
            <person name="Kono N."/>
            <person name="Nakamura H."/>
            <person name="Mori M."/>
            <person name="Yoshida Y."/>
            <person name="Ohtoshi R."/>
            <person name="Malay A.D."/>
            <person name="Moran D.A.P."/>
            <person name="Tomita M."/>
            <person name="Numata K."/>
            <person name="Arakawa K."/>
        </authorList>
    </citation>
    <scope>NUCLEOTIDE SEQUENCE</scope>
</reference>
<protein>
    <submittedName>
        <fullName evidence="2">Uncharacterized protein</fullName>
    </submittedName>
</protein>
<name>A0A8X6MVZ1_NEPPI</name>
<dbReference type="OrthoDB" id="10313392at2759"/>
<evidence type="ECO:0000313" key="3">
    <source>
        <dbReference type="Proteomes" id="UP000887013"/>
    </source>
</evidence>
<feature type="compositionally biased region" description="Basic and acidic residues" evidence="1">
    <location>
        <begin position="70"/>
        <end position="86"/>
    </location>
</feature>
<dbReference type="AlphaFoldDB" id="A0A8X6MVZ1"/>
<dbReference type="EMBL" id="BMAW01002843">
    <property type="protein sequence ID" value="GFS80605.1"/>
    <property type="molecule type" value="Genomic_DNA"/>
</dbReference>
<organism evidence="2 3">
    <name type="scientific">Nephila pilipes</name>
    <name type="common">Giant wood spider</name>
    <name type="synonym">Nephila maculata</name>
    <dbReference type="NCBI Taxonomy" id="299642"/>
    <lineage>
        <taxon>Eukaryota</taxon>
        <taxon>Metazoa</taxon>
        <taxon>Ecdysozoa</taxon>
        <taxon>Arthropoda</taxon>
        <taxon>Chelicerata</taxon>
        <taxon>Arachnida</taxon>
        <taxon>Araneae</taxon>
        <taxon>Araneomorphae</taxon>
        <taxon>Entelegynae</taxon>
        <taxon>Araneoidea</taxon>
        <taxon>Nephilidae</taxon>
        <taxon>Nephila</taxon>
    </lineage>
</organism>
<accession>A0A8X6MVZ1</accession>
<evidence type="ECO:0000256" key="1">
    <source>
        <dbReference type="SAM" id="MobiDB-lite"/>
    </source>
</evidence>
<comment type="caution">
    <text evidence="2">The sequence shown here is derived from an EMBL/GenBank/DDBJ whole genome shotgun (WGS) entry which is preliminary data.</text>
</comment>
<feature type="region of interest" description="Disordered" evidence="1">
    <location>
        <begin position="64"/>
        <end position="89"/>
    </location>
</feature>
<proteinExistence type="predicted"/>
<evidence type="ECO:0000313" key="2">
    <source>
        <dbReference type="EMBL" id="GFS80605.1"/>
    </source>
</evidence>
<sequence>MLPRPPPRDTKNSFKKSALGKTIFEKIVCRGKRANCYGTTVARSVVKCGAKIAFERFSALSNKLPAAEGTDDRQEHAQRAPDDSHNHPGFCLTCRSKVRNTNLMERSFLH</sequence>
<gene>
    <name evidence="2" type="ORF">NPIL_291631</name>
</gene>